<comment type="caution">
    <text evidence="5">The sequence shown here is derived from an EMBL/GenBank/DDBJ whole genome shotgun (WGS) entry which is preliminary data.</text>
</comment>
<proteinExistence type="inferred from homology"/>
<dbReference type="RefSeq" id="WP_157389537.1">
    <property type="nucleotide sequence ID" value="NZ_WRPP01000004.1"/>
</dbReference>
<evidence type="ECO:0000313" key="6">
    <source>
        <dbReference type="Proteomes" id="UP000466794"/>
    </source>
</evidence>
<accession>A0A7K1V034</accession>
<dbReference type="Gene3D" id="3.40.50.12780">
    <property type="entry name" value="N-terminal domain of ligase-like"/>
    <property type="match status" value="1"/>
</dbReference>
<dbReference type="InterPro" id="IPR042099">
    <property type="entry name" value="ANL_N_sf"/>
</dbReference>
<dbReference type="AlphaFoldDB" id="A0A7K1V034"/>
<dbReference type="PANTHER" id="PTHR43201">
    <property type="entry name" value="ACYL-COA SYNTHETASE"/>
    <property type="match status" value="1"/>
</dbReference>
<dbReference type="Pfam" id="PF00501">
    <property type="entry name" value="AMP-binding"/>
    <property type="match status" value="1"/>
</dbReference>
<gene>
    <name evidence="5" type="ORF">GPX89_22305</name>
</gene>
<name>A0A7K1V034_9NOCA</name>
<dbReference type="PANTHER" id="PTHR43201:SF5">
    <property type="entry name" value="MEDIUM-CHAIN ACYL-COA LIGASE ACSF2, MITOCHONDRIAL"/>
    <property type="match status" value="1"/>
</dbReference>
<comment type="similarity">
    <text evidence="1">Belongs to the ATP-dependent AMP-binding enzyme family.</text>
</comment>
<dbReference type="InterPro" id="IPR020845">
    <property type="entry name" value="AMP-binding_CS"/>
</dbReference>
<evidence type="ECO:0000259" key="3">
    <source>
        <dbReference type="Pfam" id="PF00501"/>
    </source>
</evidence>
<protein>
    <submittedName>
        <fullName evidence="5">Long-chain-fatty-acid--CoA ligase</fullName>
    </submittedName>
</protein>
<dbReference type="NCBIfam" id="NF005857">
    <property type="entry name" value="PRK07786.1"/>
    <property type="match status" value="1"/>
</dbReference>
<keyword evidence="6" id="KW-1185">Reference proteome</keyword>
<dbReference type="SUPFAM" id="SSF56801">
    <property type="entry name" value="Acetyl-CoA synthetase-like"/>
    <property type="match status" value="1"/>
</dbReference>
<evidence type="ECO:0000256" key="2">
    <source>
        <dbReference type="ARBA" id="ARBA00022598"/>
    </source>
</evidence>
<feature type="domain" description="AMP-dependent synthetase/ligase" evidence="3">
    <location>
        <begin position="24"/>
        <end position="383"/>
    </location>
</feature>
<evidence type="ECO:0000256" key="1">
    <source>
        <dbReference type="ARBA" id="ARBA00006432"/>
    </source>
</evidence>
<dbReference type="GO" id="GO:0006631">
    <property type="term" value="P:fatty acid metabolic process"/>
    <property type="evidence" value="ECO:0007669"/>
    <property type="project" value="TreeGrafter"/>
</dbReference>
<dbReference type="Gene3D" id="3.30.300.30">
    <property type="match status" value="1"/>
</dbReference>
<evidence type="ECO:0000313" key="5">
    <source>
        <dbReference type="EMBL" id="MVU79964.1"/>
    </source>
</evidence>
<dbReference type="EMBL" id="WRPP01000004">
    <property type="protein sequence ID" value="MVU79964.1"/>
    <property type="molecule type" value="Genomic_DNA"/>
</dbReference>
<dbReference type="InterPro" id="IPR000873">
    <property type="entry name" value="AMP-dep_synth/lig_dom"/>
</dbReference>
<dbReference type="Pfam" id="PF13193">
    <property type="entry name" value="AMP-binding_C"/>
    <property type="match status" value="1"/>
</dbReference>
<dbReference type="InterPro" id="IPR025110">
    <property type="entry name" value="AMP-bd_C"/>
</dbReference>
<dbReference type="GO" id="GO:0031956">
    <property type="term" value="F:medium-chain fatty acid-CoA ligase activity"/>
    <property type="evidence" value="ECO:0007669"/>
    <property type="project" value="TreeGrafter"/>
</dbReference>
<evidence type="ECO:0000259" key="4">
    <source>
        <dbReference type="Pfam" id="PF13193"/>
    </source>
</evidence>
<organism evidence="5 6">
    <name type="scientific">Nocardia terrae</name>
    <dbReference type="NCBI Taxonomy" id="2675851"/>
    <lineage>
        <taxon>Bacteria</taxon>
        <taxon>Bacillati</taxon>
        <taxon>Actinomycetota</taxon>
        <taxon>Actinomycetes</taxon>
        <taxon>Mycobacteriales</taxon>
        <taxon>Nocardiaceae</taxon>
        <taxon>Nocardia</taxon>
    </lineage>
</organism>
<sequence>MTFQPLAEPIRSVRNHWVNQIATHSAMRPDHVAFKFKGVDTTWKQLHERSERFADALSRRGVGFGDRVLILALNYTEYIEAVMGINALGAIAVPVNFRLTPPEVAYIVADSGAKAIVTDSILQPLAVGVAARAAGLDCVVVINGQSGEGVIGYEDFLAEPGEPHAPLDIPEETPCLIMYTSGTTGSPKGAVLTHANMNAQALTCIRAMEITPDSIGFCTSPLFHIAGLGSLTPYFMLGGKTVLHPLGAFDATEFLDEVEKEQATAAFCVPVQWQLICEEPTVKQRKLALQALCWGAAPASDTVLRAMADCFPNAFNVAVFGQTEMSPITCVLEGKDALRKIGSVGHPIPTIQARVVDDEMNDVAPGEVGEIVYRGPTLMQGYWNKPEATAEAFHGGWFHSGDLVRVDDEGFVYVVDRKKDMIISGGENIYCAEVENVLFAHPKIHEASVVGRPHEKWGEVPVAIVALAEGVDDLTLEELGPFLNDTLARYKHPKHLVIVPELPRNASGKVVKNELRKQYSA</sequence>
<dbReference type="InterPro" id="IPR045851">
    <property type="entry name" value="AMP-bd_C_sf"/>
</dbReference>
<dbReference type="CDD" id="cd17631">
    <property type="entry name" value="FACL_FadD13-like"/>
    <property type="match status" value="1"/>
</dbReference>
<feature type="domain" description="AMP-binding enzyme C-terminal" evidence="4">
    <location>
        <begin position="433"/>
        <end position="509"/>
    </location>
</feature>
<keyword evidence="2 5" id="KW-0436">Ligase</keyword>
<dbReference type="PROSITE" id="PS00455">
    <property type="entry name" value="AMP_BINDING"/>
    <property type="match status" value="1"/>
</dbReference>
<dbReference type="FunFam" id="3.30.300.30:FF:000008">
    <property type="entry name" value="2,3-dihydroxybenzoate-AMP ligase"/>
    <property type="match status" value="1"/>
</dbReference>
<dbReference type="Proteomes" id="UP000466794">
    <property type="component" value="Unassembled WGS sequence"/>
</dbReference>
<reference evidence="5 6" key="1">
    <citation type="submission" date="2019-12" db="EMBL/GenBank/DDBJ databases">
        <title>Nocardia sp. nov. ET3-3 isolated from soil.</title>
        <authorList>
            <person name="Kanchanasin P."/>
            <person name="Tanasupawat S."/>
            <person name="Yuki M."/>
            <person name="Kudo T."/>
        </authorList>
    </citation>
    <scope>NUCLEOTIDE SEQUENCE [LARGE SCALE GENOMIC DNA]</scope>
    <source>
        <strain evidence="5 6">ET3-3</strain>
    </source>
</reference>
<dbReference type="NCBIfam" id="NF004837">
    <property type="entry name" value="PRK06187.1"/>
    <property type="match status" value="1"/>
</dbReference>